<dbReference type="GeneID" id="108241146"/>
<keyword evidence="3" id="KW-1133">Transmembrane helix</keyword>
<evidence type="ECO:0000256" key="1">
    <source>
        <dbReference type="SAM" id="Coils"/>
    </source>
</evidence>
<dbReference type="GeneTree" id="ENSGT00620000088774"/>
<sequence>MKAQLVLPVTLFASVILVGFIKIRKKEYDKEEKMNRFQDIKLRVTNDVLQEYQNEEIDRQKKLEKTQTDLKNVEEEVTMLQTKAEKTKGDADVCLGAQKTDADQVAASEANLNGIKAELEKEMAELTAEIDDLKKQLAGRSAVCNFLKEIPDPVKDMCGIKDEPKAQEQEQKAEPPKQEEKKEEPPKQEEKKEEPPKQEEKKEEPPKQEEKKEEPPKQEGKKEEPPKQEEKKEEPPKQEEKKAEPPKQ</sequence>
<accession>A0A3Q3A0V7</accession>
<dbReference type="Ensembl" id="ENSKMAT00000004449.1">
    <property type="protein sequence ID" value="ENSKMAP00000004364.1"/>
    <property type="gene ID" value="ENSKMAG00000003346.1"/>
</dbReference>
<feature type="region of interest" description="Disordered" evidence="2">
    <location>
        <begin position="153"/>
        <end position="248"/>
    </location>
</feature>
<evidence type="ECO:0000256" key="2">
    <source>
        <dbReference type="SAM" id="MobiDB-lite"/>
    </source>
</evidence>
<dbReference type="OrthoDB" id="8906012at2759"/>
<dbReference type="KEGG" id="kmr:108241146"/>
<keyword evidence="5" id="KW-1185">Reference proteome</keyword>
<reference evidence="4" key="1">
    <citation type="submission" date="2025-08" db="UniProtKB">
        <authorList>
            <consortium name="Ensembl"/>
        </authorList>
    </citation>
    <scope>IDENTIFICATION</scope>
</reference>
<evidence type="ECO:0000313" key="4">
    <source>
        <dbReference type="Ensembl" id="ENSKMAP00000004364.1"/>
    </source>
</evidence>
<organism evidence="4 5">
    <name type="scientific">Kryptolebias marmoratus</name>
    <name type="common">Mangrove killifish</name>
    <name type="synonym">Rivulus marmoratus</name>
    <dbReference type="NCBI Taxonomy" id="37003"/>
    <lineage>
        <taxon>Eukaryota</taxon>
        <taxon>Metazoa</taxon>
        <taxon>Chordata</taxon>
        <taxon>Craniata</taxon>
        <taxon>Vertebrata</taxon>
        <taxon>Euteleostomi</taxon>
        <taxon>Actinopterygii</taxon>
        <taxon>Neopterygii</taxon>
        <taxon>Teleostei</taxon>
        <taxon>Neoteleostei</taxon>
        <taxon>Acanthomorphata</taxon>
        <taxon>Ovalentaria</taxon>
        <taxon>Atherinomorphae</taxon>
        <taxon>Cyprinodontiformes</taxon>
        <taxon>Rivulidae</taxon>
        <taxon>Kryptolebias</taxon>
    </lineage>
</organism>
<dbReference type="Proteomes" id="UP000264800">
    <property type="component" value="Unplaced"/>
</dbReference>
<evidence type="ECO:0000313" key="5">
    <source>
        <dbReference type="Proteomes" id="UP000264800"/>
    </source>
</evidence>
<reference evidence="4" key="2">
    <citation type="submission" date="2025-09" db="UniProtKB">
        <authorList>
            <consortium name="Ensembl"/>
        </authorList>
    </citation>
    <scope>IDENTIFICATION</scope>
</reference>
<keyword evidence="3" id="KW-0812">Transmembrane</keyword>
<dbReference type="AlphaFoldDB" id="A0A3Q3A0V7"/>
<feature type="transmembrane region" description="Helical" evidence="3">
    <location>
        <begin position="6"/>
        <end position="23"/>
    </location>
</feature>
<dbReference type="OMA" id="KGSANEC"/>
<keyword evidence="1" id="KW-0175">Coiled coil</keyword>
<evidence type="ECO:0000256" key="3">
    <source>
        <dbReference type="SAM" id="Phobius"/>
    </source>
</evidence>
<proteinExistence type="predicted"/>
<protein>
    <submittedName>
        <fullName evidence="4">Zgc:174935</fullName>
    </submittedName>
</protein>
<dbReference type="RefSeq" id="XP_017280601.1">
    <property type="nucleotide sequence ID" value="XM_017425112.3"/>
</dbReference>
<feature type="coiled-coil region" evidence="1">
    <location>
        <begin position="63"/>
        <end position="143"/>
    </location>
</feature>
<name>A0A3Q3A0V7_KRYMA</name>
<keyword evidence="3" id="KW-0472">Membrane</keyword>